<feature type="transmembrane region" description="Helical" evidence="8">
    <location>
        <begin position="101"/>
        <end position="123"/>
    </location>
</feature>
<feature type="transmembrane region" description="Helical" evidence="8">
    <location>
        <begin position="166"/>
        <end position="187"/>
    </location>
</feature>
<dbReference type="OrthoDB" id="9783823at2"/>
<dbReference type="Proteomes" id="UP000184041">
    <property type="component" value="Unassembled WGS sequence"/>
</dbReference>
<feature type="domain" description="Major facilitator superfamily (MFS) profile" evidence="9">
    <location>
        <begin position="10"/>
        <end position="428"/>
    </location>
</feature>
<keyword evidence="3 7" id="KW-0813">Transport</keyword>
<keyword evidence="4 8" id="KW-0812">Transmembrane</keyword>
<dbReference type="PANTHER" id="PTHR48020:SF12">
    <property type="entry name" value="PROTON MYO-INOSITOL COTRANSPORTER"/>
    <property type="match status" value="1"/>
</dbReference>
<feature type="transmembrane region" description="Helical" evidence="8">
    <location>
        <begin position="373"/>
        <end position="393"/>
    </location>
</feature>
<dbReference type="InterPro" id="IPR020846">
    <property type="entry name" value="MFS_dom"/>
</dbReference>
<gene>
    <name evidence="10" type="ORF">SAMN05443144_11911</name>
</gene>
<evidence type="ECO:0000256" key="8">
    <source>
        <dbReference type="SAM" id="Phobius"/>
    </source>
</evidence>
<dbReference type="GO" id="GO:0022857">
    <property type="term" value="F:transmembrane transporter activity"/>
    <property type="evidence" value="ECO:0007669"/>
    <property type="project" value="InterPro"/>
</dbReference>
<dbReference type="PANTHER" id="PTHR48020">
    <property type="entry name" value="PROTON MYO-INOSITOL COTRANSPORTER"/>
    <property type="match status" value="1"/>
</dbReference>
<dbReference type="STRING" id="1194090.SAMN05443144_11911"/>
<name>A0A1M5H2C5_9BACT</name>
<dbReference type="AlphaFoldDB" id="A0A1M5H2C5"/>
<dbReference type="InterPro" id="IPR036259">
    <property type="entry name" value="MFS_trans_sf"/>
</dbReference>
<evidence type="ECO:0000256" key="6">
    <source>
        <dbReference type="ARBA" id="ARBA00023136"/>
    </source>
</evidence>
<dbReference type="PROSITE" id="PS00217">
    <property type="entry name" value="SUGAR_TRANSPORT_2"/>
    <property type="match status" value="1"/>
</dbReference>
<feature type="transmembrane region" description="Helical" evidence="8">
    <location>
        <begin position="337"/>
        <end position="361"/>
    </location>
</feature>
<dbReference type="EMBL" id="FQUS01000019">
    <property type="protein sequence ID" value="SHG10048.1"/>
    <property type="molecule type" value="Genomic_DNA"/>
</dbReference>
<dbReference type="InterPro" id="IPR050814">
    <property type="entry name" value="Myo-inositol_Transporter"/>
</dbReference>
<evidence type="ECO:0000259" key="9">
    <source>
        <dbReference type="PROSITE" id="PS50850"/>
    </source>
</evidence>
<comment type="subcellular location">
    <subcellularLocation>
        <location evidence="1">Membrane</location>
        <topology evidence="1">Multi-pass membrane protein</topology>
    </subcellularLocation>
</comment>
<dbReference type="Gene3D" id="1.20.1250.20">
    <property type="entry name" value="MFS general substrate transporter like domains"/>
    <property type="match status" value="1"/>
</dbReference>
<keyword evidence="11" id="KW-1185">Reference proteome</keyword>
<dbReference type="SUPFAM" id="SSF103473">
    <property type="entry name" value="MFS general substrate transporter"/>
    <property type="match status" value="1"/>
</dbReference>
<evidence type="ECO:0000256" key="2">
    <source>
        <dbReference type="ARBA" id="ARBA00010992"/>
    </source>
</evidence>
<evidence type="ECO:0000313" key="10">
    <source>
        <dbReference type="EMBL" id="SHG10048.1"/>
    </source>
</evidence>
<comment type="similarity">
    <text evidence="2 7">Belongs to the major facilitator superfamily. Sugar transporter (TC 2.A.1.1) family.</text>
</comment>
<dbReference type="Pfam" id="PF00083">
    <property type="entry name" value="Sugar_tr"/>
    <property type="match status" value="1"/>
</dbReference>
<reference evidence="10 11" key="1">
    <citation type="submission" date="2016-11" db="EMBL/GenBank/DDBJ databases">
        <authorList>
            <person name="Jaros S."/>
            <person name="Januszkiewicz K."/>
            <person name="Wedrychowicz H."/>
        </authorList>
    </citation>
    <scope>NUCLEOTIDE SEQUENCE [LARGE SCALE GENOMIC DNA]</scope>
    <source>
        <strain evidence="10 11">DSM 21986</strain>
    </source>
</reference>
<keyword evidence="5 8" id="KW-1133">Transmembrane helix</keyword>
<feature type="transmembrane region" description="Helical" evidence="8">
    <location>
        <begin position="135"/>
        <end position="160"/>
    </location>
</feature>
<feature type="transmembrane region" description="Helical" evidence="8">
    <location>
        <begin position="245"/>
        <end position="266"/>
    </location>
</feature>
<dbReference type="InterPro" id="IPR005828">
    <property type="entry name" value="MFS_sugar_transport-like"/>
</dbReference>
<dbReference type="InterPro" id="IPR003663">
    <property type="entry name" value="Sugar/inositol_transpt"/>
</dbReference>
<feature type="transmembrane region" description="Helical" evidence="8">
    <location>
        <begin position="286"/>
        <end position="304"/>
    </location>
</feature>
<organism evidence="10 11">
    <name type="scientific">Fodinibius roseus</name>
    <dbReference type="NCBI Taxonomy" id="1194090"/>
    <lineage>
        <taxon>Bacteria</taxon>
        <taxon>Pseudomonadati</taxon>
        <taxon>Balneolota</taxon>
        <taxon>Balneolia</taxon>
        <taxon>Balneolales</taxon>
        <taxon>Balneolaceae</taxon>
        <taxon>Fodinibius</taxon>
    </lineage>
</organism>
<dbReference type="PROSITE" id="PS00216">
    <property type="entry name" value="SUGAR_TRANSPORT_1"/>
    <property type="match status" value="1"/>
</dbReference>
<evidence type="ECO:0000256" key="7">
    <source>
        <dbReference type="RuleBase" id="RU003346"/>
    </source>
</evidence>
<sequence>MLKTRSILLSAIVASLAGFLFGFDTIVISGADRPIQEIWETSDLFHGTFIMSMALWGTVIGALFGGIPCDRFGRKKTLFGIGVLYLLSALGSAFAPDPYIFSFSRFIGGLGVGASSVAAPIYISEITPATDRGRLVASYQFNIVLGILVAYVSNYVIGIYFDQYAWRWMLGVEAIPAAIYAFFVLGVPESPRWLALKKKDDEGAKKLLKQLNPKANVMEMLETIKGSVGKSTDPNFFSRKYRFPILLAFLIAFFNQLSGINFVLYYAPRIFEQAGIAATEVLGASIPLGIVNLLFTLLGMYLIDRVGRKRLMYYGSFGYIFSLLGVAWGFFTGAEGSLVVAFISAFIAAHAVGQGAVIWVFISEIFPNKVRDYGMSLGSGTHWVFAALITLATPTVLSTFSGGSIFAFFAGMMVLQLLFVWLVMPETKNRTLEELEDILLPEDAEFDLDEEATSEV</sequence>
<protein>
    <submittedName>
        <fullName evidence="10">MFS transporter, sugar porter (SP) family</fullName>
    </submittedName>
</protein>
<feature type="transmembrane region" description="Helical" evidence="8">
    <location>
        <begin position="46"/>
        <end position="65"/>
    </location>
</feature>
<feature type="transmembrane region" description="Helical" evidence="8">
    <location>
        <begin position="77"/>
        <end position="95"/>
    </location>
</feature>
<dbReference type="InterPro" id="IPR005829">
    <property type="entry name" value="Sugar_transporter_CS"/>
</dbReference>
<keyword evidence="6 8" id="KW-0472">Membrane</keyword>
<proteinExistence type="inferred from homology"/>
<dbReference type="NCBIfam" id="TIGR00879">
    <property type="entry name" value="SP"/>
    <property type="match status" value="1"/>
</dbReference>
<feature type="transmembrane region" description="Helical" evidence="8">
    <location>
        <begin position="311"/>
        <end position="331"/>
    </location>
</feature>
<dbReference type="RefSeq" id="WP_073066613.1">
    <property type="nucleotide sequence ID" value="NZ_FQUS01000019.1"/>
</dbReference>
<accession>A0A1M5H2C5</accession>
<evidence type="ECO:0000256" key="1">
    <source>
        <dbReference type="ARBA" id="ARBA00004141"/>
    </source>
</evidence>
<evidence type="ECO:0000256" key="4">
    <source>
        <dbReference type="ARBA" id="ARBA00022692"/>
    </source>
</evidence>
<feature type="transmembrane region" description="Helical" evidence="8">
    <location>
        <begin position="405"/>
        <end position="424"/>
    </location>
</feature>
<dbReference type="PRINTS" id="PR00171">
    <property type="entry name" value="SUGRTRNSPORT"/>
</dbReference>
<evidence type="ECO:0000256" key="3">
    <source>
        <dbReference type="ARBA" id="ARBA00022448"/>
    </source>
</evidence>
<evidence type="ECO:0000313" key="11">
    <source>
        <dbReference type="Proteomes" id="UP000184041"/>
    </source>
</evidence>
<dbReference type="PROSITE" id="PS50850">
    <property type="entry name" value="MFS"/>
    <property type="match status" value="1"/>
</dbReference>
<evidence type="ECO:0000256" key="5">
    <source>
        <dbReference type="ARBA" id="ARBA00022989"/>
    </source>
</evidence>
<dbReference type="GO" id="GO:0016020">
    <property type="term" value="C:membrane"/>
    <property type="evidence" value="ECO:0007669"/>
    <property type="project" value="UniProtKB-SubCell"/>
</dbReference>